<dbReference type="GO" id="GO:0003676">
    <property type="term" value="F:nucleic acid binding"/>
    <property type="evidence" value="ECO:0007669"/>
    <property type="project" value="InterPro"/>
</dbReference>
<keyword evidence="3" id="KW-1185">Reference proteome</keyword>
<proteinExistence type="predicted"/>
<dbReference type="SMART" id="SM00507">
    <property type="entry name" value="HNHc"/>
    <property type="match status" value="1"/>
</dbReference>
<dbReference type="Pfam" id="PF01844">
    <property type="entry name" value="HNH"/>
    <property type="match status" value="1"/>
</dbReference>
<organism evidence="2 3">
    <name type="scientific">Corynebacterium lipophilum</name>
    <dbReference type="NCBI Taxonomy" id="2804918"/>
    <lineage>
        <taxon>Bacteria</taxon>
        <taxon>Bacillati</taxon>
        <taxon>Actinomycetota</taxon>
        <taxon>Actinomycetes</taxon>
        <taxon>Mycobacteriales</taxon>
        <taxon>Corynebacteriaceae</taxon>
        <taxon>Corynebacterium</taxon>
    </lineage>
</organism>
<dbReference type="RefSeq" id="WP_252931850.1">
    <property type="nucleotide sequence ID" value="NZ_JAEUWV010000015.1"/>
</dbReference>
<gene>
    <name evidence="2" type="ORF">JMN37_08995</name>
</gene>
<name>A0AAW5HZ57_9CORY</name>
<dbReference type="GO" id="GO:0008270">
    <property type="term" value="F:zinc ion binding"/>
    <property type="evidence" value="ECO:0007669"/>
    <property type="project" value="InterPro"/>
</dbReference>
<reference evidence="2 3" key="1">
    <citation type="submission" date="2021-01" db="EMBL/GenBank/DDBJ databases">
        <title>Identification and Characterization of Corynebacterium sp.</title>
        <authorList>
            <person name="Luo Q."/>
            <person name="Qu P."/>
            <person name="Chen Q."/>
        </authorList>
    </citation>
    <scope>NUCLEOTIDE SEQUENCE [LARGE SCALE GENOMIC DNA]</scope>
    <source>
        <strain evidence="2 3">MC-18</strain>
    </source>
</reference>
<dbReference type="CDD" id="cd00085">
    <property type="entry name" value="HNHc"/>
    <property type="match status" value="1"/>
</dbReference>
<evidence type="ECO:0000259" key="1">
    <source>
        <dbReference type="SMART" id="SM00507"/>
    </source>
</evidence>
<dbReference type="AlphaFoldDB" id="A0AAW5HZ57"/>
<sequence>MHTTTIDADTIINTIVESARLFAYSHAEILTAIAEFDTHNLAEAYGCASTGAWLARVLKMKRTRAYEYAAVARKLTAFPTILDALRQGTIDYTSVRYMLDYATEANQHELVEIAAESGYQGLVYALAGATPTNRQPQDAGAHCGLTIREDGQYLRGWFCMNATDGVAFQAALRAGAHAYADDNAMDEADAQMMRSTFGLPQARLMLQSLMGLVHMVRTGAATHATMAPAAQVMVHMTSDGRAFLPNHMAAPAARLANLVDHADLMGVLYDAQGQVIKFGRKRRLASSKQVQVLLGMWGHKCAVPGCGHTRFLQMHHIRDWAEGGATDVENLVPLCSRCHSLVTDGFIRVVKPGPVLYFRFASGEQWVCEPGRVGYRDDAAEIELDGWGVDSFADEAAPTWDWDTPKV</sequence>
<protein>
    <submittedName>
        <fullName evidence="2">HNH endonuclease</fullName>
    </submittedName>
</protein>
<keyword evidence="2" id="KW-0255">Endonuclease</keyword>
<dbReference type="EMBL" id="JAEUWV010000015">
    <property type="protein sequence ID" value="MCO6395101.1"/>
    <property type="molecule type" value="Genomic_DNA"/>
</dbReference>
<feature type="domain" description="HNH nuclease" evidence="1">
    <location>
        <begin position="288"/>
        <end position="340"/>
    </location>
</feature>
<keyword evidence="2" id="KW-0540">Nuclease</keyword>
<evidence type="ECO:0000313" key="3">
    <source>
        <dbReference type="Proteomes" id="UP001205920"/>
    </source>
</evidence>
<dbReference type="InterPro" id="IPR002711">
    <property type="entry name" value="HNH"/>
</dbReference>
<dbReference type="Gene3D" id="1.10.30.50">
    <property type="match status" value="1"/>
</dbReference>
<evidence type="ECO:0000313" key="2">
    <source>
        <dbReference type="EMBL" id="MCO6395101.1"/>
    </source>
</evidence>
<comment type="caution">
    <text evidence="2">The sequence shown here is derived from an EMBL/GenBank/DDBJ whole genome shotgun (WGS) entry which is preliminary data.</text>
</comment>
<dbReference type="InterPro" id="IPR003615">
    <property type="entry name" value="HNH_nuc"/>
</dbReference>
<keyword evidence="2" id="KW-0378">Hydrolase</keyword>
<dbReference type="GO" id="GO:0004519">
    <property type="term" value="F:endonuclease activity"/>
    <property type="evidence" value="ECO:0007669"/>
    <property type="project" value="UniProtKB-KW"/>
</dbReference>
<accession>A0AAW5HZ57</accession>
<dbReference type="Proteomes" id="UP001205920">
    <property type="component" value="Unassembled WGS sequence"/>
</dbReference>